<reference evidence="2 3" key="3">
    <citation type="submission" date="2016-01" db="EMBL/GenBank/DDBJ databases">
        <title>The new phylogeny of the genus Mycobacterium.</title>
        <authorList>
            <person name="Tarcisio F."/>
            <person name="Conor M."/>
            <person name="Antonella G."/>
            <person name="Elisabetta G."/>
            <person name="Giulia F.S."/>
            <person name="Sara T."/>
            <person name="Anna F."/>
            <person name="Clotilde B."/>
            <person name="Roberto B."/>
            <person name="Veronica D.S."/>
            <person name="Fabio R."/>
            <person name="Monica P."/>
            <person name="Olivier J."/>
            <person name="Enrico T."/>
            <person name="Nicola S."/>
        </authorList>
    </citation>
    <scope>NUCLEOTIDE SEQUENCE [LARGE SCALE GENOMIC DNA]</scope>
    <source>
        <strain evidence="2 3">DSM 44626</strain>
    </source>
</reference>
<reference evidence="1" key="2">
    <citation type="submission" date="2014-04" db="EMBL/GenBank/DDBJ databases">
        <authorList>
            <person name="Xu Y.W."/>
            <person name="Yang Q."/>
        </authorList>
    </citation>
    <scope>NUCLEOTIDE SEQUENCE</scope>
    <source>
        <strain evidence="1">DSM 44626</strain>
    </source>
</reference>
<dbReference type="RefSeq" id="WP_036466451.1">
    <property type="nucleotide sequence ID" value="NZ_HG964446.1"/>
</dbReference>
<name>A0A024JU76_9MYCO</name>
<dbReference type="InterPro" id="IPR042099">
    <property type="entry name" value="ANL_N_sf"/>
</dbReference>
<evidence type="ECO:0008006" key="4">
    <source>
        <dbReference type="Google" id="ProtNLM"/>
    </source>
</evidence>
<proteinExistence type="predicted"/>
<gene>
    <name evidence="2" type="ORF">AWC29_17065</name>
    <name evidence="1" type="ORF">BN973_01109</name>
</gene>
<evidence type="ECO:0000313" key="3">
    <source>
        <dbReference type="Proteomes" id="UP000193710"/>
    </source>
</evidence>
<dbReference type="HOGENOM" id="CLU_578493_0_0_11"/>
<accession>A0A024JU76</accession>
<dbReference type="Proteomes" id="UP000193710">
    <property type="component" value="Unassembled WGS sequence"/>
</dbReference>
<dbReference type="OrthoDB" id="3597198at2"/>
<dbReference type="STRING" id="47839.BN973_01109"/>
<evidence type="ECO:0000313" key="2">
    <source>
        <dbReference type="EMBL" id="ORX03775.1"/>
    </source>
</evidence>
<protein>
    <recommendedName>
        <fullName evidence="4">Acyl-protein synthetase, LuxE</fullName>
    </recommendedName>
</protein>
<dbReference type="eggNOG" id="COG1541">
    <property type="taxonomic scope" value="Bacteria"/>
</dbReference>
<dbReference type="Gene3D" id="3.40.50.12780">
    <property type="entry name" value="N-terminal domain of ligase-like"/>
    <property type="match status" value="1"/>
</dbReference>
<dbReference type="EMBL" id="HG964446">
    <property type="protein sequence ID" value="CDO86763.1"/>
    <property type="molecule type" value="Genomic_DNA"/>
</dbReference>
<keyword evidence="3" id="KW-1185">Reference proteome</keyword>
<dbReference type="EMBL" id="LQPY01000021">
    <property type="protein sequence ID" value="ORX03775.1"/>
    <property type="molecule type" value="Genomic_DNA"/>
</dbReference>
<reference evidence="1" key="1">
    <citation type="journal article" date="2014" name="Genome Announc.">
        <title>Draft Genome Sequence of Mycobacterium triplex DSM 44626.</title>
        <authorList>
            <person name="Sassi M."/>
            <person name="Croce O."/>
            <person name="Robert C."/>
            <person name="Raoult D."/>
            <person name="Drancourt M."/>
        </authorList>
    </citation>
    <scope>NUCLEOTIDE SEQUENCE [LARGE SCALE GENOMIC DNA]</scope>
    <source>
        <strain evidence="1">DSM 44626</strain>
    </source>
</reference>
<organism evidence="1">
    <name type="scientific">Mycobacterium triplex</name>
    <dbReference type="NCBI Taxonomy" id="47839"/>
    <lineage>
        <taxon>Bacteria</taxon>
        <taxon>Bacillati</taxon>
        <taxon>Actinomycetota</taxon>
        <taxon>Actinomycetes</taxon>
        <taxon>Mycobacteriales</taxon>
        <taxon>Mycobacteriaceae</taxon>
        <taxon>Mycobacterium</taxon>
        <taxon>Mycobacterium simiae complex</taxon>
    </lineage>
</organism>
<sequence length="476" mass="53450">MTSTAARPVTEFMNDPIGFFGQSYTRMHSIGRDELEELQRQAMGIRFREHYRDIEMLRKLADRLGIKELNQFNDVVPLLFSHTAFKSYPAALVDRKRFDLMTKWLDKLTSYDLAGVDTDGCTGIDDWIERLDAQTPLEVITSSGTTGTISILPKDKRGAEEGMTLWKICLFQTFGREPTDAELNPSVDVVWPNFANGKLGHLRIANMIKRGFTGGDESRFHALYPFAVDTDLMFLASKMRAAASRGELDRLQIDPALAARKDEFIAMQARQAQDMDAFFARITEQLRGKRVFMLGTYHLMYDIAKAGLERGVRNVFSPDSAILTGGGMKGVALPDDFMDVIKDFLGVDRIQVGYGFSESSTFHWGCSEGRYHVAPWVVPFVLDPDTSEPLPRTGVQTGRAAVYDILLRAHWGGVISGDEVTIDWDLHCPCGQASLAFERDIMRYSEKQGVEDDRITCAATHEVHNEAVNFMKGVEL</sequence>
<dbReference type="AlphaFoldDB" id="A0A024JU76"/>
<evidence type="ECO:0000313" key="1">
    <source>
        <dbReference type="EMBL" id="CDO86763.1"/>
    </source>
</evidence>
<dbReference type="Proteomes" id="UP000028880">
    <property type="component" value="Unassembled WGS sequence"/>
</dbReference>